<dbReference type="EMBL" id="JBHUIM010000003">
    <property type="protein sequence ID" value="MFD2248203.1"/>
    <property type="molecule type" value="Genomic_DNA"/>
</dbReference>
<dbReference type="Proteomes" id="UP001597374">
    <property type="component" value="Unassembled WGS sequence"/>
</dbReference>
<sequence length="291" mass="32353">MFRILLPVDLSESTTNACQYALSLAAAVPDAHILLMHCFQDYLADADPDTPSTAGLSPSDVVTERVLHRNEAEAQQQFDALYESLLSRTRSTAGHVHLDRTFIHGLPEDRIPEQIERFHPNLVIMGTKGESNLARSFFGTVTTKLVQDIRVPVLTVPQHVEAHRISRVLYATDFDATDTQTIADLLQLLEPLQPVTYCVHVSEHSDKKDREKLAALQQELQSSTGGNVHFMLLEGDNVADTLQDFAKKESIDVLALTTRERDILASIFSPSLAKKLVLHAELPLLVFHSEA</sequence>
<organism evidence="3 4">
    <name type="scientific">Pontibacter ruber</name>
    <dbReference type="NCBI Taxonomy" id="1343895"/>
    <lineage>
        <taxon>Bacteria</taxon>
        <taxon>Pseudomonadati</taxon>
        <taxon>Bacteroidota</taxon>
        <taxon>Cytophagia</taxon>
        <taxon>Cytophagales</taxon>
        <taxon>Hymenobacteraceae</taxon>
        <taxon>Pontibacter</taxon>
    </lineage>
</organism>
<dbReference type="PANTHER" id="PTHR46268:SF6">
    <property type="entry name" value="UNIVERSAL STRESS PROTEIN UP12"/>
    <property type="match status" value="1"/>
</dbReference>
<dbReference type="InterPro" id="IPR006015">
    <property type="entry name" value="Universal_stress_UspA"/>
</dbReference>
<evidence type="ECO:0000256" key="1">
    <source>
        <dbReference type="ARBA" id="ARBA00008791"/>
    </source>
</evidence>
<evidence type="ECO:0000313" key="3">
    <source>
        <dbReference type="EMBL" id="MFD2248203.1"/>
    </source>
</evidence>
<dbReference type="PANTHER" id="PTHR46268">
    <property type="entry name" value="STRESS RESPONSE PROTEIN NHAX"/>
    <property type="match status" value="1"/>
</dbReference>
<evidence type="ECO:0000259" key="2">
    <source>
        <dbReference type="Pfam" id="PF00582"/>
    </source>
</evidence>
<dbReference type="InterPro" id="IPR006016">
    <property type="entry name" value="UspA"/>
</dbReference>
<reference evidence="4" key="1">
    <citation type="journal article" date="2019" name="Int. J. Syst. Evol. Microbiol.">
        <title>The Global Catalogue of Microorganisms (GCM) 10K type strain sequencing project: providing services to taxonomists for standard genome sequencing and annotation.</title>
        <authorList>
            <consortium name="The Broad Institute Genomics Platform"/>
            <consortium name="The Broad Institute Genome Sequencing Center for Infectious Disease"/>
            <person name="Wu L."/>
            <person name="Ma J."/>
        </authorList>
    </citation>
    <scope>NUCLEOTIDE SEQUENCE [LARGE SCALE GENOMIC DNA]</scope>
    <source>
        <strain evidence="4">CGMCC 4.1782</strain>
    </source>
</reference>
<dbReference type="PRINTS" id="PR01438">
    <property type="entry name" value="UNVRSLSTRESS"/>
</dbReference>
<dbReference type="RefSeq" id="WP_250431865.1">
    <property type="nucleotide sequence ID" value="NZ_JALPRR010000004.1"/>
</dbReference>
<protein>
    <submittedName>
        <fullName evidence="3">Universal stress protein</fullName>
    </submittedName>
</protein>
<name>A0ABW5D2C2_9BACT</name>
<evidence type="ECO:0000313" key="4">
    <source>
        <dbReference type="Proteomes" id="UP001597374"/>
    </source>
</evidence>
<dbReference type="CDD" id="cd00293">
    <property type="entry name" value="USP-like"/>
    <property type="match status" value="2"/>
</dbReference>
<dbReference type="Pfam" id="PF00582">
    <property type="entry name" value="Usp"/>
    <property type="match status" value="2"/>
</dbReference>
<comment type="similarity">
    <text evidence="1">Belongs to the universal stress protein A family.</text>
</comment>
<dbReference type="InterPro" id="IPR014729">
    <property type="entry name" value="Rossmann-like_a/b/a_fold"/>
</dbReference>
<accession>A0ABW5D2C2</accession>
<comment type="caution">
    <text evidence="3">The sequence shown here is derived from an EMBL/GenBank/DDBJ whole genome shotgun (WGS) entry which is preliminary data.</text>
</comment>
<dbReference type="SUPFAM" id="SSF52402">
    <property type="entry name" value="Adenine nucleotide alpha hydrolases-like"/>
    <property type="match status" value="2"/>
</dbReference>
<feature type="domain" description="UspA" evidence="2">
    <location>
        <begin position="202"/>
        <end position="288"/>
    </location>
</feature>
<feature type="domain" description="UspA" evidence="2">
    <location>
        <begin position="3"/>
        <end position="157"/>
    </location>
</feature>
<proteinExistence type="inferred from homology"/>
<gene>
    <name evidence="3" type="ORF">ACFSKP_18185</name>
</gene>
<dbReference type="Gene3D" id="3.40.50.620">
    <property type="entry name" value="HUPs"/>
    <property type="match status" value="2"/>
</dbReference>
<keyword evidence="4" id="KW-1185">Reference proteome</keyword>